<dbReference type="Pfam" id="PF17766">
    <property type="entry name" value="fn3_6"/>
    <property type="match status" value="1"/>
</dbReference>
<dbReference type="SUPFAM" id="SSF52743">
    <property type="entry name" value="Subtilisin-like"/>
    <property type="match status" value="1"/>
</dbReference>
<dbReference type="InterPro" id="IPR036852">
    <property type="entry name" value="Peptidase_S8/S53_dom_sf"/>
</dbReference>
<sequence>MNDVPARWKGQCQEGAAFNSSLCNRKLIGARYFSKGYTAQFGPVDSIRYYDSARDFLGHGSHTSSTAAGNYVHNVDYFGYAKGTARGVVPRARVAMYKIGWSGGIVGSDVLAGMEHAISDGVDVMSVSLTVSSQRFHRDAIALGAFAAAEKGVFVSCSAGNSGPDMFTVANGAPWMLTVGASTIDRSFVAKVKLGNGKLIQGTSLFVERQVISGVPVIYGTGGNQSSLACTPDSLDPKTVAGKILLCINNNNSMQLDPSIQILEANRTGAAAVIIASEDSYLLVPRDYWMPAVLVTSDQGQLIANYVTSASRATAGIKFVITEVGSRPAPAVAYFSSRGPNPLSPGILKPDVIAPGKNIVAAWLPYGVVKYVGSVPLEADYAMDSGTSMSSPHAVGVAALVKAVHPDWSPAAIRSALMTTAYTLDNTGYLITDEAHPVFGHGATPLDFGAGHLNANKAADPGLVYDSGVEDYLDYLCALNYTNEEIRMVSRREYSCPGHTSIGDLNYPSFLANFTMSAENQVKTFKRILTNLADDNDNRSYVYRAIVKAPQGIAVQVEPESLVFSERKEKLGFSLIMEVDGPIASTSKCAGLRGCVKAGYLSWVDGRGHVVTSPLVATFDPL</sequence>
<name>A9NWV5_PICSI</name>
<dbReference type="InterPro" id="IPR003137">
    <property type="entry name" value="PA_domain"/>
</dbReference>
<accession>A9NWV5</accession>
<dbReference type="PROSITE" id="PS00138">
    <property type="entry name" value="SUBTILASE_SER"/>
    <property type="match status" value="1"/>
</dbReference>
<feature type="domain" description="Subtilisin-like protease fibronectin type-III" evidence="9">
    <location>
        <begin position="504"/>
        <end position="616"/>
    </location>
</feature>
<proteinExistence type="evidence at transcript level"/>
<dbReference type="Gene3D" id="3.40.50.200">
    <property type="entry name" value="Peptidase S8/S53 domain"/>
    <property type="match status" value="1"/>
</dbReference>
<keyword evidence="5" id="KW-0720">Serine protease</keyword>
<evidence type="ECO:0000313" key="10">
    <source>
        <dbReference type="EMBL" id="ABK25116.1"/>
    </source>
</evidence>
<dbReference type="Gene3D" id="3.50.30.30">
    <property type="match status" value="1"/>
</dbReference>
<protein>
    <recommendedName>
        <fullName evidence="11">Peptidase S8/S53 domain-containing protein</fullName>
    </recommendedName>
</protein>
<dbReference type="InterPro" id="IPR000209">
    <property type="entry name" value="Peptidase_S8/S53_dom"/>
</dbReference>
<evidence type="ECO:0000259" key="8">
    <source>
        <dbReference type="Pfam" id="PF02225"/>
    </source>
</evidence>
<evidence type="ECO:0000256" key="6">
    <source>
        <dbReference type="PROSITE-ProRule" id="PRU01240"/>
    </source>
</evidence>
<keyword evidence="4" id="KW-0378">Hydrolase</keyword>
<dbReference type="Gene3D" id="2.60.40.2310">
    <property type="match status" value="1"/>
</dbReference>
<dbReference type="CDD" id="cd04852">
    <property type="entry name" value="Peptidases_S8_3"/>
    <property type="match status" value="1"/>
</dbReference>
<dbReference type="InterPro" id="IPR023828">
    <property type="entry name" value="Peptidase_S8_Ser-AS"/>
</dbReference>
<dbReference type="PANTHER" id="PTHR10795">
    <property type="entry name" value="PROPROTEIN CONVERTASE SUBTILISIN/KEXIN"/>
    <property type="match status" value="1"/>
</dbReference>
<organism evidence="10">
    <name type="scientific">Picea sitchensis</name>
    <name type="common">Sitka spruce</name>
    <name type="synonym">Pinus sitchensis</name>
    <dbReference type="NCBI Taxonomy" id="3332"/>
    <lineage>
        <taxon>Eukaryota</taxon>
        <taxon>Viridiplantae</taxon>
        <taxon>Streptophyta</taxon>
        <taxon>Embryophyta</taxon>
        <taxon>Tracheophyta</taxon>
        <taxon>Spermatophyta</taxon>
        <taxon>Pinopsida</taxon>
        <taxon>Pinidae</taxon>
        <taxon>Conifers I</taxon>
        <taxon>Pinales</taxon>
        <taxon>Pinaceae</taxon>
        <taxon>Picea</taxon>
    </lineage>
</organism>
<feature type="domain" description="PA" evidence="8">
    <location>
        <begin position="216"/>
        <end position="302"/>
    </location>
</feature>
<reference evidence="10" key="1">
    <citation type="journal article" date="2008" name="BMC Genomics">
        <title>A conifer genomics resource of 200,000 spruce (Picea spp.) ESTs and 6,464 high-quality, sequence-finished full-length cDNAs for Sitka spruce (Picea sitchensis).</title>
        <authorList>
            <person name="Ralph S.G."/>
            <person name="Chun H.J."/>
            <person name="Kolosova N."/>
            <person name="Cooper D."/>
            <person name="Oddy C."/>
            <person name="Ritland C.E."/>
            <person name="Kirkpatrick R."/>
            <person name="Moore R."/>
            <person name="Barber S."/>
            <person name="Holt R.A."/>
            <person name="Jones S.J."/>
            <person name="Marra M.A."/>
            <person name="Douglas C.J."/>
            <person name="Ritland K."/>
            <person name="Bohlmann J."/>
        </authorList>
    </citation>
    <scope>NUCLEOTIDE SEQUENCE</scope>
    <source>
        <tissue evidence="10">Bark</tissue>
    </source>
</reference>
<dbReference type="CDD" id="cd02120">
    <property type="entry name" value="PA_subtilisin_like"/>
    <property type="match status" value="1"/>
</dbReference>
<dbReference type="PRINTS" id="PR00723">
    <property type="entry name" value="SUBTILISIN"/>
</dbReference>
<keyword evidence="2" id="KW-0645">Protease</keyword>
<dbReference type="GO" id="GO:0004252">
    <property type="term" value="F:serine-type endopeptidase activity"/>
    <property type="evidence" value="ECO:0007669"/>
    <property type="project" value="InterPro"/>
</dbReference>
<evidence type="ECO:0000256" key="1">
    <source>
        <dbReference type="ARBA" id="ARBA00011073"/>
    </source>
</evidence>
<keyword evidence="3" id="KW-0732">Signal</keyword>
<dbReference type="EMBL" id="EF085820">
    <property type="protein sequence ID" value="ABK25116.1"/>
    <property type="molecule type" value="mRNA"/>
</dbReference>
<comment type="caution">
    <text evidence="6">Lacks conserved residue(s) required for the propagation of feature annotation.</text>
</comment>
<dbReference type="InterPro" id="IPR045051">
    <property type="entry name" value="SBT"/>
</dbReference>
<evidence type="ECO:0000256" key="5">
    <source>
        <dbReference type="ARBA" id="ARBA00022825"/>
    </source>
</evidence>
<dbReference type="InterPro" id="IPR041469">
    <property type="entry name" value="Subtilisin-like_FN3"/>
</dbReference>
<feature type="domain" description="Peptidase S8/S53" evidence="7">
    <location>
        <begin position="32"/>
        <end position="427"/>
    </location>
</feature>
<comment type="similarity">
    <text evidence="1 6">Belongs to the peptidase S8 family.</text>
</comment>
<evidence type="ECO:0000259" key="9">
    <source>
        <dbReference type="Pfam" id="PF17766"/>
    </source>
</evidence>
<evidence type="ECO:0000256" key="3">
    <source>
        <dbReference type="ARBA" id="ARBA00022729"/>
    </source>
</evidence>
<evidence type="ECO:0000256" key="4">
    <source>
        <dbReference type="ARBA" id="ARBA00022801"/>
    </source>
</evidence>
<dbReference type="GO" id="GO:0006508">
    <property type="term" value="P:proteolysis"/>
    <property type="evidence" value="ECO:0007669"/>
    <property type="project" value="UniProtKB-KW"/>
</dbReference>
<dbReference type="AlphaFoldDB" id="A9NWV5"/>
<dbReference type="Pfam" id="PF00082">
    <property type="entry name" value="Peptidase_S8"/>
    <property type="match status" value="1"/>
</dbReference>
<evidence type="ECO:0000256" key="2">
    <source>
        <dbReference type="ARBA" id="ARBA00022670"/>
    </source>
</evidence>
<evidence type="ECO:0008006" key="11">
    <source>
        <dbReference type="Google" id="ProtNLM"/>
    </source>
</evidence>
<dbReference type="InterPro" id="IPR034197">
    <property type="entry name" value="Peptidases_S8_3"/>
</dbReference>
<dbReference type="FunFam" id="3.40.50.200:FF:000006">
    <property type="entry name" value="Subtilisin-like protease SBT1.5"/>
    <property type="match status" value="1"/>
</dbReference>
<evidence type="ECO:0000259" key="7">
    <source>
        <dbReference type="Pfam" id="PF00082"/>
    </source>
</evidence>
<dbReference type="PROSITE" id="PS51892">
    <property type="entry name" value="SUBTILASE"/>
    <property type="match status" value="1"/>
</dbReference>
<dbReference type="Pfam" id="PF02225">
    <property type="entry name" value="PA"/>
    <property type="match status" value="1"/>
</dbReference>
<dbReference type="InterPro" id="IPR015500">
    <property type="entry name" value="Peptidase_S8_subtilisin-rel"/>
</dbReference>